<organism evidence="1 2">
    <name type="scientific">Trifolium pratense</name>
    <name type="common">Red clover</name>
    <dbReference type="NCBI Taxonomy" id="57577"/>
    <lineage>
        <taxon>Eukaryota</taxon>
        <taxon>Viridiplantae</taxon>
        <taxon>Streptophyta</taxon>
        <taxon>Embryophyta</taxon>
        <taxon>Tracheophyta</taxon>
        <taxon>Spermatophyta</taxon>
        <taxon>Magnoliopsida</taxon>
        <taxon>eudicotyledons</taxon>
        <taxon>Gunneridae</taxon>
        <taxon>Pentapetalae</taxon>
        <taxon>rosids</taxon>
        <taxon>fabids</taxon>
        <taxon>Fabales</taxon>
        <taxon>Fabaceae</taxon>
        <taxon>Papilionoideae</taxon>
        <taxon>50 kb inversion clade</taxon>
        <taxon>NPAAA clade</taxon>
        <taxon>Hologalegina</taxon>
        <taxon>IRL clade</taxon>
        <taxon>Trifolieae</taxon>
        <taxon>Trifolium</taxon>
    </lineage>
</organism>
<dbReference type="Proteomes" id="UP000236291">
    <property type="component" value="Unassembled WGS sequence"/>
</dbReference>
<reference evidence="1 2" key="2">
    <citation type="journal article" date="2017" name="Front. Plant Sci.">
        <title>Gene Classification and Mining of Molecular Markers Useful in Red Clover (Trifolium pratense) Breeding.</title>
        <authorList>
            <person name="Istvanek J."/>
            <person name="Dluhosova J."/>
            <person name="Dluhos P."/>
            <person name="Patkova L."/>
            <person name="Nedelnik J."/>
            <person name="Repkova J."/>
        </authorList>
    </citation>
    <scope>NUCLEOTIDE SEQUENCE [LARGE SCALE GENOMIC DNA]</scope>
    <source>
        <strain evidence="2">cv. Tatra</strain>
        <tissue evidence="1">Young leaves</tissue>
    </source>
</reference>
<dbReference type="AlphaFoldDB" id="A0A2K3JRV0"/>
<name>A0A2K3JRV0_TRIPR</name>
<evidence type="ECO:0000313" key="2">
    <source>
        <dbReference type="Proteomes" id="UP000236291"/>
    </source>
</evidence>
<protein>
    <submittedName>
        <fullName evidence="1">Uncharacterized protein</fullName>
    </submittedName>
</protein>
<proteinExistence type="predicted"/>
<evidence type="ECO:0000313" key="1">
    <source>
        <dbReference type="EMBL" id="PNX56755.1"/>
    </source>
</evidence>
<accession>A0A2K3JRV0</accession>
<comment type="caution">
    <text evidence="1">The sequence shown here is derived from an EMBL/GenBank/DDBJ whole genome shotgun (WGS) entry which is preliminary data.</text>
</comment>
<reference evidence="1 2" key="1">
    <citation type="journal article" date="2014" name="Am. J. Bot.">
        <title>Genome assembly and annotation for red clover (Trifolium pratense; Fabaceae).</title>
        <authorList>
            <person name="Istvanek J."/>
            <person name="Jaros M."/>
            <person name="Krenek A."/>
            <person name="Repkova J."/>
        </authorList>
    </citation>
    <scope>NUCLEOTIDE SEQUENCE [LARGE SCALE GENOMIC DNA]</scope>
    <source>
        <strain evidence="2">cv. Tatra</strain>
        <tissue evidence="1">Young leaves</tissue>
    </source>
</reference>
<sequence>MVFPLYHVKGQVIAKGFRITHGHWLAMMQGVWWEVSMVEEPPESQHGSCTIIFQQGFDTKKFLG</sequence>
<dbReference type="EMBL" id="ASHM01075222">
    <property type="protein sequence ID" value="PNX56755.1"/>
    <property type="molecule type" value="Genomic_DNA"/>
</dbReference>
<gene>
    <name evidence="1" type="ORF">L195_g050044</name>
</gene>